<dbReference type="Proteomes" id="UP000536685">
    <property type="component" value="Unassembled WGS sequence"/>
</dbReference>
<protein>
    <submittedName>
        <fullName evidence="1">Glycosyltransferase involved in cell wall biosynthesis</fullName>
    </submittedName>
</protein>
<evidence type="ECO:0000313" key="2">
    <source>
        <dbReference type="Proteomes" id="UP000536685"/>
    </source>
</evidence>
<dbReference type="EMBL" id="JACHMJ010000001">
    <property type="protein sequence ID" value="MBB5845132.1"/>
    <property type="molecule type" value="Genomic_DNA"/>
</dbReference>
<dbReference type="GO" id="GO:0016740">
    <property type="term" value="F:transferase activity"/>
    <property type="evidence" value="ECO:0007669"/>
    <property type="project" value="UniProtKB-KW"/>
</dbReference>
<organism evidence="1 2">
    <name type="scientific">Conyzicola lurida</name>
    <dbReference type="NCBI Taxonomy" id="1172621"/>
    <lineage>
        <taxon>Bacteria</taxon>
        <taxon>Bacillati</taxon>
        <taxon>Actinomycetota</taxon>
        <taxon>Actinomycetes</taxon>
        <taxon>Micrococcales</taxon>
        <taxon>Microbacteriaceae</taxon>
        <taxon>Conyzicola</taxon>
    </lineage>
</organism>
<evidence type="ECO:0000313" key="1">
    <source>
        <dbReference type="EMBL" id="MBB5845132.1"/>
    </source>
</evidence>
<gene>
    <name evidence="1" type="ORF">HD599_003455</name>
</gene>
<dbReference type="Gene3D" id="3.90.550.10">
    <property type="entry name" value="Spore Coat Polysaccharide Biosynthesis Protein SpsA, Chain A"/>
    <property type="match status" value="1"/>
</dbReference>
<dbReference type="RefSeq" id="WP_184239966.1">
    <property type="nucleotide sequence ID" value="NZ_JACHMJ010000001.1"/>
</dbReference>
<reference evidence="1 2" key="1">
    <citation type="submission" date="2020-08" db="EMBL/GenBank/DDBJ databases">
        <title>Sequencing the genomes of 1000 actinobacteria strains.</title>
        <authorList>
            <person name="Klenk H.-P."/>
        </authorList>
    </citation>
    <scope>NUCLEOTIDE SEQUENCE [LARGE SCALE GENOMIC DNA]</scope>
    <source>
        <strain evidence="1 2">DSM 105784</strain>
    </source>
</reference>
<dbReference type="AlphaFoldDB" id="A0A841AT60"/>
<dbReference type="SUPFAM" id="SSF53448">
    <property type="entry name" value="Nucleotide-diphospho-sugar transferases"/>
    <property type="match status" value="1"/>
</dbReference>
<dbReference type="Pfam" id="PF13704">
    <property type="entry name" value="Glyco_tranf_2_4"/>
    <property type="match status" value="1"/>
</dbReference>
<accession>A0A841AT60</accession>
<comment type="caution">
    <text evidence="1">The sequence shown here is derived from an EMBL/GenBank/DDBJ whole genome shotgun (WGS) entry which is preliminary data.</text>
</comment>
<keyword evidence="2" id="KW-1185">Reference proteome</keyword>
<keyword evidence="1" id="KW-0808">Transferase</keyword>
<dbReference type="InterPro" id="IPR029044">
    <property type="entry name" value="Nucleotide-diphossugar_trans"/>
</dbReference>
<proteinExistence type="predicted"/>
<name>A0A841AT60_9MICO</name>
<sequence length="303" mass="34255">MTVRALCVMKNEADVIEETLRDALRWCDQIYVLDNGSDDGGWERVKSLSLVEPRIVAHARDDRPFTDDIRAQLYAAYAPGARAGDWWCRLDADELYVGDPRDVLAATRPDQFSVWSASLSFYFTDEDAARYAADPHAFDDGVSVLEKCRYYLNHWSEPRFFRHDPGVRWREGDGGYPSAVFARPASPTRVLLRHFPYRSPAQIQRRLDARAAGAEFAHENVVDWARAVAGIREQGRFVARPGAQTATWLDRVVAASALDFDAHDGHFVVNDELMPPIPAPLPRAQRWRASARRFARRVRAGAG</sequence>